<feature type="transmembrane region" description="Helical" evidence="1">
    <location>
        <begin position="84"/>
        <end position="104"/>
    </location>
</feature>
<feature type="transmembrane region" description="Helical" evidence="1">
    <location>
        <begin position="59"/>
        <end position="78"/>
    </location>
</feature>
<evidence type="ECO:0000256" key="1">
    <source>
        <dbReference type="SAM" id="Phobius"/>
    </source>
</evidence>
<dbReference type="Proteomes" id="UP001208689">
    <property type="component" value="Chromosome"/>
</dbReference>
<proteinExistence type="predicted"/>
<evidence type="ECO:0000313" key="2">
    <source>
        <dbReference type="EMBL" id="UYP48562.1"/>
    </source>
</evidence>
<keyword evidence="1" id="KW-0472">Membrane</keyword>
<dbReference type="EMBL" id="CP104013">
    <property type="protein sequence ID" value="UYP48562.1"/>
    <property type="molecule type" value="Genomic_DNA"/>
</dbReference>
<name>A0ABY6I1V7_9ARCH</name>
<protein>
    <submittedName>
        <fullName evidence="2">Uncharacterized protein</fullName>
    </submittedName>
</protein>
<organism evidence="2 3">
    <name type="scientific">Candidatus Lokiarchaeum ossiferum</name>
    <dbReference type="NCBI Taxonomy" id="2951803"/>
    <lineage>
        <taxon>Archaea</taxon>
        <taxon>Promethearchaeati</taxon>
        <taxon>Promethearchaeota</taxon>
        <taxon>Promethearchaeia</taxon>
        <taxon>Promethearchaeales</taxon>
        <taxon>Promethearchaeaceae</taxon>
        <taxon>Candidatus Lokiarchaeum</taxon>
    </lineage>
</organism>
<accession>A0ABY6I1V7</accession>
<keyword evidence="1" id="KW-0812">Transmembrane</keyword>
<keyword evidence="1" id="KW-1133">Transmembrane helix</keyword>
<evidence type="ECO:0000313" key="3">
    <source>
        <dbReference type="Proteomes" id="UP001208689"/>
    </source>
</evidence>
<keyword evidence="3" id="KW-1185">Reference proteome</keyword>
<reference evidence="2" key="1">
    <citation type="submission" date="2022-09" db="EMBL/GenBank/DDBJ databases">
        <title>Actin cytoskeleton and complex cell architecture in an #Asgard archaeon.</title>
        <authorList>
            <person name="Ponce Toledo R.I."/>
            <person name="Schleper C."/>
            <person name="Rodrigues Oliveira T."/>
            <person name="Wollweber F."/>
            <person name="Xu J."/>
            <person name="Rittmann S."/>
            <person name="Klingl A."/>
            <person name="Pilhofer M."/>
        </authorList>
    </citation>
    <scope>NUCLEOTIDE SEQUENCE</scope>
    <source>
        <strain evidence="2">B-35</strain>
    </source>
</reference>
<sequence length="159" mass="18549">MSSQKGLFTKLKDNLRNLEITYDGEKIFSKKKKKNLPLSGRKFNHRKYIVEFPERKRSIGLMGIYNLIFSIVLFLILLKINNVWMILVLILSVFMLFLLTGLIGQEESESRLKIKIKNQKSFDEQHPDYLLNRTTRGSKEIKNIKIILNGRGSILKIGH</sequence>
<gene>
    <name evidence="2" type="ORF">NEF87_004847</name>
</gene>